<dbReference type="OrthoDB" id="2357318at2759"/>
<organism evidence="1 2">
    <name type="scientific">Monilinia laxa</name>
    <name type="common">Brown rot fungus</name>
    <name type="synonym">Sclerotinia laxa</name>
    <dbReference type="NCBI Taxonomy" id="61186"/>
    <lineage>
        <taxon>Eukaryota</taxon>
        <taxon>Fungi</taxon>
        <taxon>Dikarya</taxon>
        <taxon>Ascomycota</taxon>
        <taxon>Pezizomycotina</taxon>
        <taxon>Leotiomycetes</taxon>
        <taxon>Helotiales</taxon>
        <taxon>Sclerotiniaceae</taxon>
        <taxon>Monilinia</taxon>
    </lineage>
</organism>
<evidence type="ECO:0000313" key="2">
    <source>
        <dbReference type="Proteomes" id="UP000326757"/>
    </source>
</evidence>
<accession>A0A5N6JQV9</accession>
<dbReference type="InterPro" id="IPR055334">
    <property type="entry name" value="PEX8-like"/>
</dbReference>
<dbReference type="PANTHER" id="PTHR39214:SF1">
    <property type="entry name" value="MICROBODY (PEROXISOME) BIOGENESIS PROTEIN PEROXIN 8 (EUROFUNG)"/>
    <property type="match status" value="1"/>
</dbReference>
<gene>
    <name evidence="1" type="ORF">EYC80_010506</name>
</gene>
<protein>
    <recommendedName>
        <fullName evidence="3">Peroxisomal membrane protein PEX17</fullName>
    </recommendedName>
</protein>
<dbReference type="EMBL" id="VIGI01000020">
    <property type="protein sequence ID" value="KAB8289875.1"/>
    <property type="molecule type" value="Genomic_DNA"/>
</dbReference>
<proteinExistence type="predicted"/>
<dbReference type="Proteomes" id="UP000326757">
    <property type="component" value="Unassembled WGS sequence"/>
</dbReference>
<evidence type="ECO:0000313" key="1">
    <source>
        <dbReference type="EMBL" id="KAB8289875.1"/>
    </source>
</evidence>
<reference evidence="1 2" key="1">
    <citation type="submission" date="2019-06" db="EMBL/GenBank/DDBJ databases">
        <title>Genome Sequence of the Brown Rot Fungal Pathogen Monilinia laxa.</title>
        <authorList>
            <person name="De Miccolis Angelini R.M."/>
            <person name="Landi L."/>
            <person name="Abate D."/>
            <person name="Pollastro S."/>
            <person name="Romanazzi G."/>
            <person name="Faretra F."/>
        </authorList>
    </citation>
    <scope>NUCLEOTIDE SEQUENCE [LARGE SCALE GENOMIC DNA]</scope>
    <source>
        <strain evidence="1 2">Mlax316</strain>
    </source>
</reference>
<dbReference type="Pfam" id="PF26001">
    <property type="entry name" value="Pex8"/>
    <property type="match status" value="1"/>
</dbReference>
<dbReference type="PANTHER" id="PTHR39214">
    <property type="entry name" value="MICROBODY (PEROXISOME) BIOGENESIS PROTEIN PEROXIN 8 (EUROFUNG)"/>
    <property type="match status" value="1"/>
</dbReference>
<dbReference type="AlphaFoldDB" id="A0A5N6JQV9"/>
<comment type="caution">
    <text evidence="1">The sequence shown here is derived from an EMBL/GenBank/DDBJ whole genome shotgun (WGS) entry which is preliminary data.</text>
</comment>
<sequence length="701" mass="77287">MNPSQNSSRNLNMAADRLLTTVLRAYHGQPDPVETDRILGTTVSLLTTLTNPLNISLLTSHLLTAPAIWNNTDGLRICLRIISVFNTAAITVHKNELEGHNEQPPCDAYQPRKGGGVCSDDWARAVIKGADDRSPRWQHLLVITGVLLGMESGGRHGLSGGLRSTIERALVTAANLALEYPTRDGILAAESIVLALNHAFPLLSDGIRAGLNYDSLVMIMVRTVTSMEGYQDGIFLRYIDADIKQVPGDKFDWSSKSNSFLELQRQASSPILSSMGPLSRLIAHAIENMSNSLLAVEIREHLLSFTSRVLEGWKGNKLSEIDLSEEETFLTPETLQRTAPVLWQVLKSAMFATVVILQGLMGRTLVDPVLSTKRLAPIGASETLIILGNIHFISSRLGSNSFSAYVFVNLSSIDILSNYPLESRELLKTIYPTQAGEIPASSLQRNHDLFYLNTCEHLTNILSPPDNEGLIIGVAAPYLNPTAHPGFLEIFEAAHSAVLSVLSAPQNTKLTARFIPTYVDALFNSFPNNLSPRQFRFAFKSLIHITTPPTPLSTAEPMLAETLLEMLHYRAIHAPTSPLPQSVYMRDTASQEDSQASLSEQAILMLTLLDALPNLHIDVLQAWLPISAELLNTIEDNYMRERCKARFWEVLESGEMDVERSAVCVGWWSTWGGRDQVLFGRETVDNGPYMSGGLGEIRSRL</sequence>
<evidence type="ECO:0008006" key="3">
    <source>
        <dbReference type="Google" id="ProtNLM"/>
    </source>
</evidence>
<name>A0A5N6JQV9_MONLA</name>
<keyword evidence="2" id="KW-1185">Reference proteome</keyword>